<sequence>MKITNEEYLEYKNALEGHSMNAIWHVTPPECYGVELNFNQRKTFFFQLLQMLLDDGKIKLASHGRYLQGSTTEQISFFKKRFPKNQEEMEEDAFDGFWFLTENCPGGIVWIHENGYEDWT</sequence>
<reference evidence="1 2" key="1">
    <citation type="submission" date="2017-07" db="EMBL/GenBank/DDBJ databases">
        <title>Raoultella ornithinolytica strain HH3 draft genome.</title>
        <authorList>
            <person name="Duceppe M.-O."/>
            <person name="Huang H."/>
            <person name="Phipps-Todd B."/>
        </authorList>
    </citation>
    <scope>NUCLEOTIDE SEQUENCE [LARGE SCALE GENOMIC DNA]</scope>
    <source>
        <strain evidence="1 2">HH3</strain>
    </source>
</reference>
<comment type="caution">
    <text evidence="1">The sequence shown here is derived from an EMBL/GenBank/DDBJ whole genome shotgun (WGS) entry which is preliminary data.</text>
</comment>
<evidence type="ECO:0000313" key="1">
    <source>
        <dbReference type="EMBL" id="PIK83981.1"/>
    </source>
</evidence>
<dbReference type="SUPFAM" id="SSF160472">
    <property type="entry name" value="NMB0513-like"/>
    <property type="match status" value="1"/>
</dbReference>
<dbReference type="InterPro" id="IPR007670">
    <property type="entry name" value="DUF596"/>
</dbReference>
<gene>
    <name evidence="1" type="ORF">CFY86_12375</name>
</gene>
<name>A0A855EYG9_RAOOR</name>
<accession>A0A855EYG9</accession>
<protein>
    <recommendedName>
        <fullName evidence="3">DUF596 domain-containing protein</fullName>
    </recommendedName>
</protein>
<dbReference type="EMBL" id="NKYI01000019">
    <property type="protein sequence ID" value="PIK83981.1"/>
    <property type="molecule type" value="Genomic_DNA"/>
</dbReference>
<organism evidence="1 2">
    <name type="scientific">Raoultella ornithinolytica</name>
    <name type="common">Klebsiella ornithinolytica</name>
    <dbReference type="NCBI Taxonomy" id="54291"/>
    <lineage>
        <taxon>Bacteria</taxon>
        <taxon>Pseudomonadati</taxon>
        <taxon>Pseudomonadota</taxon>
        <taxon>Gammaproteobacteria</taxon>
        <taxon>Enterobacterales</taxon>
        <taxon>Enterobacteriaceae</taxon>
        <taxon>Klebsiella/Raoultella group</taxon>
        <taxon>Raoultella</taxon>
    </lineage>
</organism>
<dbReference type="Gene3D" id="1.10.3510.10">
    <property type="entry name" value="NMB0513-like"/>
    <property type="match status" value="1"/>
</dbReference>
<proteinExistence type="predicted"/>
<evidence type="ECO:0008006" key="3">
    <source>
        <dbReference type="Google" id="ProtNLM"/>
    </source>
</evidence>
<dbReference type="AlphaFoldDB" id="A0A855EYG9"/>
<dbReference type="RefSeq" id="WP_015584409.1">
    <property type="nucleotide sequence ID" value="NZ_AP019669.1"/>
</dbReference>
<evidence type="ECO:0000313" key="2">
    <source>
        <dbReference type="Proteomes" id="UP000229713"/>
    </source>
</evidence>
<dbReference type="Proteomes" id="UP000229713">
    <property type="component" value="Unassembled WGS sequence"/>
</dbReference>
<dbReference type="InterPro" id="IPR023138">
    <property type="entry name" value="NMB0513-like_sf"/>
</dbReference>
<dbReference type="Pfam" id="PF04591">
    <property type="entry name" value="DUF596"/>
    <property type="match status" value="1"/>
</dbReference>